<name>L8JGG1_9GAMM</name>
<proteinExistence type="inferred from homology"/>
<dbReference type="PRINTS" id="PR00039">
    <property type="entry name" value="HTHLYSR"/>
</dbReference>
<keyword evidence="2" id="KW-0805">Transcription regulation</keyword>
<dbReference type="GO" id="GO:0043565">
    <property type="term" value="F:sequence-specific DNA binding"/>
    <property type="evidence" value="ECO:0007669"/>
    <property type="project" value="TreeGrafter"/>
</dbReference>
<feature type="domain" description="HTH lysR-type" evidence="5">
    <location>
        <begin position="4"/>
        <end position="61"/>
    </location>
</feature>
<dbReference type="OrthoDB" id="570111at2"/>
<evidence type="ECO:0000256" key="3">
    <source>
        <dbReference type="ARBA" id="ARBA00023125"/>
    </source>
</evidence>
<gene>
    <name evidence="6" type="ORF">C942_04215</name>
</gene>
<dbReference type="PANTHER" id="PTHR30537:SF3">
    <property type="entry name" value="TRANSCRIPTIONAL REGULATORY PROTEIN"/>
    <property type="match status" value="1"/>
</dbReference>
<dbReference type="InterPro" id="IPR036390">
    <property type="entry name" value="WH_DNA-bd_sf"/>
</dbReference>
<dbReference type="PANTHER" id="PTHR30537">
    <property type="entry name" value="HTH-TYPE TRANSCRIPTIONAL REGULATOR"/>
    <property type="match status" value="1"/>
</dbReference>
<evidence type="ECO:0000313" key="6">
    <source>
        <dbReference type="EMBL" id="ELR66517.1"/>
    </source>
</evidence>
<dbReference type="Proteomes" id="UP000011134">
    <property type="component" value="Unassembled WGS sequence"/>
</dbReference>
<dbReference type="Pfam" id="PF00126">
    <property type="entry name" value="HTH_1"/>
    <property type="match status" value="1"/>
</dbReference>
<dbReference type="EMBL" id="AMZO01000006">
    <property type="protein sequence ID" value="ELR66517.1"/>
    <property type="molecule type" value="Genomic_DNA"/>
</dbReference>
<dbReference type="GO" id="GO:0006351">
    <property type="term" value="P:DNA-templated transcription"/>
    <property type="evidence" value="ECO:0007669"/>
    <property type="project" value="TreeGrafter"/>
</dbReference>
<evidence type="ECO:0000256" key="2">
    <source>
        <dbReference type="ARBA" id="ARBA00023015"/>
    </source>
</evidence>
<dbReference type="InterPro" id="IPR000847">
    <property type="entry name" value="LysR_HTH_N"/>
</dbReference>
<evidence type="ECO:0000259" key="5">
    <source>
        <dbReference type="PROSITE" id="PS50931"/>
    </source>
</evidence>
<dbReference type="PROSITE" id="PS50931">
    <property type="entry name" value="HTH_LYSR"/>
    <property type="match status" value="1"/>
</dbReference>
<keyword evidence="7" id="KW-1185">Reference proteome</keyword>
<protein>
    <submittedName>
        <fullName evidence="6">Putative transcriptional regulator</fullName>
    </submittedName>
</protein>
<dbReference type="SUPFAM" id="SSF53850">
    <property type="entry name" value="Periplasmic binding protein-like II"/>
    <property type="match status" value="1"/>
</dbReference>
<dbReference type="Gene3D" id="3.40.190.290">
    <property type="match status" value="1"/>
</dbReference>
<dbReference type="InterPro" id="IPR058163">
    <property type="entry name" value="LysR-type_TF_proteobact-type"/>
</dbReference>
<keyword evidence="4" id="KW-0804">Transcription</keyword>
<dbReference type="PATRIC" id="fig|1056511.3.peg.1045"/>
<dbReference type="FunFam" id="1.10.10.10:FF:000001">
    <property type="entry name" value="LysR family transcriptional regulator"/>
    <property type="match status" value="1"/>
</dbReference>
<dbReference type="GO" id="GO:0003700">
    <property type="term" value="F:DNA-binding transcription factor activity"/>
    <property type="evidence" value="ECO:0007669"/>
    <property type="project" value="InterPro"/>
</dbReference>
<dbReference type="SUPFAM" id="SSF46785">
    <property type="entry name" value="Winged helix' DNA-binding domain"/>
    <property type="match status" value="1"/>
</dbReference>
<comment type="caution">
    <text evidence="6">The sequence shown here is derived from an EMBL/GenBank/DDBJ whole genome shotgun (WGS) entry which is preliminary data.</text>
</comment>
<evidence type="ECO:0000256" key="1">
    <source>
        <dbReference type="ARBA" id="ARBA00009437"/>
    </source>
</evidence>
<dbReference type="AlphaFoldDB" id="L8JGG1"/>
<evidence type="ECO:0000256" key="4">
    <source>
        <dbReference type="ARBA" id="ARBA00023163"/>
    </source>
</evidence>
<dbReference type="InterPro" id="IPR005119">
    <property type="entry name" value="LysR_subst-bd"/>
</dbReference>
<dbReference type="RefSeq" id="WP_007463215.1">
    <property type="nucleotide sequence ID" value="NZ_AMZO01000006.1"/>
</dbReference>
<dbReference type="Gene3D" id="1.10.10.10">
    <property type="entry name" value="Winged helix-like DNA-binding domain superfamily/Winged helix DNA-binding domain"/>
    <property type="match status" value="1"/>
</dbReference>
<sequence>MNKMEWDSIRVFLSVAEEGSMSAAAQVLGVSQPTVSRYICALEEKCGQNLFDRSYNGLTVTAAGANLLASARETARGAESFVRQIKAGSELVEGHVRLAVRELAAYYFIPEAIAAFKREFPLIDVEILVSDQDVNLNKRDADLHLAKEKPYQPDLVVSHLFEGAVGFYAHRMYLAERGEPQTLEELHSGAYQLIGYDFDSKYIDEADRKGKTLDKSNFSFRTDSQKMQVELICAGAGVGVTLQPIAEQYSELIQLVPKADLPPINWWLVCHRDVHVNPRIRSLMTFLCRWFQEKRWSEPSHSSTKAFA</sequence>
<evidence type="ECO:0000313" key="7">
    <source>
        <dbReference type="Proteomes" id="UP000011134"/>
    </source>
</evidence>
<comment type="similarity">
    <text evidence="1">Belongs to the LysR transcriptional regulatory family.</text>
</comment>
<organism evidence="6 7">
    <name type="scientific">Photobacterium marinum</name>
    <dbReference type="NCBI Taxonomy" id="1056511"/>
    <lineage>
        <taxon>Bacteria</taxon>
        <taxon>Pseudomonadati</taxon>
        <taxon>Pseudomonadota</taxon>
        <taxon>Gammaproteobacteria</taxon>
        <taxon>Vibrionales</taxon>
        <taxon>Vibrionaceae</taxon>
        <taxon>Photobacterium</taxon>
    </lineage>
</organism>
<dbReference type="InterPro" id="IPR036388">
    <property type="entry name" value="WH-like_DNA-bd_sf"/>
</dbReference>
<keyword evidence="3" id="KW-0238">DNA-binding</keyword>
<reference evidence="6 7" key="1">
    <citation type="submission" date="2012-12" db="EMBL/GenBank/DDBJ databases">
        <title>Genome Assembly of Photobacterium sp. AK15.</title>
        <authorList>
            <person name="Khatri I."/>
            <person name="Vaidya B."/>
            <person name="Srinivas T.N.R."/>
            <person name="Subramanian S."/>
            <person name="Pinnaka A."/>
        </authorList>
    </citation>
    <scope>NUCLEOTIDE SEQUENCE [LARGE SCALE GENOMIC DNA]</scope>
    <source>
        <strain evidence="6 7">AK15</strain>
    </source>
</reference>
<accession>L8JGG1</accession>
<dbReference type="Pfam" id="PF03466">
    <property type="entry name" value="LysR_substrate"/>
    <property type="match status" value="1"/>
</dbReference>